<evidence type="ECO:0000313" key="1">
    <source>
        <dbReference type="EMBL" id="HIQ79346.1"/>
    </source>
</evidence>
<evidence type="ECO:0000313" key="2">
    <source>
        <dbReference type="Proteomes" id="UP000824262"/>
    </source>
</evidence>
<gene>
    <name evidence="1" type="ORF">IAB77_08835</name>
</gene>
<sequence length="194" mass="20925">MNKYALFGSAMRTPQGNRLAVAGFCPAGRLHKCKERMERLRDAEFYTDDPTEIDEILAAALSELYGGLALAVGACVYIESISNTVFRTGGVLGRPEDSAEDADSDLDRLDDGMWMFTAPGGPGWIAFASRDAAESLAAETVSGSGAYTIRVNNTFRELMRVSPEAYLFISDGTGYDSFGICAAKLGEMELSFIV</sequence>
<reference evidence="1" key="2">
    <citation type="journal article" date="2021" name="PeerJ">
        <title>Extensive microbial diversity within the chicken gut microbiome revealed by metagenomics and culture.</title>
        <authorList>
            <person name="Gilroy R."/>
            <person name="Ravi A."/>
            <person name="Getino M."/>
            <person name="Pursley I."/>
            <person name="Horton D.L."/>
            <person name="Alikhan N.F."/>
            <person name="Baker D."/>
            <person name="Gharbi K."/>
            <person name="Hall N."/>
            <person name="Watson M."/>
            <person name="Adriaenssens E.M."/>
            <person name="Foster-Nyarko E."/>
            <person name="Jarju S."/>
            <person name="Secka A."/>
            <person name="Antonio M."/>
            <person name="Oren A."/>
            <person name="Chaudhuri R.R."/>
            <person name="La Ragione R."/>
            <person name="Hildebrand F."/>
            <person name="Pallen M.J."/>
        </authorList>
    </citation>
    <scope>NUCLEOTIDE SEQUENCE</scope>
    <source>
        <strain evidence="1">ChiBcolR7-354</strain>
    </source>
</reference>
<protein>
    <submittedName>
        <fullName evidence="1">Uncharacterized protein</fullName>
    </submittedName>
</protein>
<dbReference type="AlphaFoldDB" id="A0A9D0ZFP2"/>
<accession>A0A9D0ZFP2</accession>
<reference evidence="1" key="1">
    <citation type="submission" date="2020-10" db="EMBL/GenBank/DDBJ databases">
        <authorList>
            <person name="Gilroy R."/>
        </authorList>
    </citation>
    <scope>NUCLEOTIDE SEQUENCE</scope>
    <source>
        <strain evidence="1">ChiBcolR7-354</strain>
    </source>
</reference>
<dbReference type="Proteomes" id="UP000824262">
    <property type="component" value="Unassembled WGS sequence"/>
</dbReference>
<proteinExistence type="predicted"/>
<organism evidence="1 2">
    <name type="scientific">Candidatus Scatomorpha intestinavium</name>
    <dbReference type="NCBI Taxonomy" id="2840922"/>
    <lineage>
        <taxon>Bacteria</taxon>
        <taxon>Bacillati</taxon>
        <taxon>Bacillota</taxon>
        <taxon>Clostridia</taxon>
        <taxon>Eubacteriales</taxon>
        <taxon>Candidatus Scatomorpha</taxon>
    </lineage>
</organism>
<comment type="caution">
    <text evidence="1">The sequence shown here is derived from an EMBL/GenBank/DDBJ whole genome shotgun (WGS) entry which is preliminary data.</text>
</comment>
<dbReference type="EMBL" id="DVGA01000098">
    <property type="protein sequence ID" value="HIQ79346.1"/>
    <property type="molecule type" value="Genomic_DNA"/>
</dbReference>
<name>A0A9D0ZFP2_9FIRM</name>